<dbReference type="PROSITE" id="PS50110">
    <property type="entry name" value="RESPONSE_REGULATORY"/>
    <property type="match status" value="1"/>
</dbReference>
<dbReference type="InterPro" id="IPR011006">
    <property type="entry name" value="CheY-like_superfamily"/>
</dbReference>
<evidence type="ECO:0000256" key="2">
    <source>
        <dbReference type="ARBA" id="ARBA00012438"/>
    </source>
</evidence>
<dbReference type="SMART" id="SM00448">
    <property type="entry name" value="REC"/>
    <property type="match status" value="1"/>
</dbReference>
<dbReference type="Pfam" id="PF02518">
    <property type="entry name" value="HATPase_c"/>
    <property type="match status" value="1"/>
</dbReference>
<dbReference type="Pfam" id="PF00072">
    <property type="entry name" value="Response_reg"/>
    <property type="match status" value="1"/>
</dbReference>
<sequence>MKDHLPHHVDPAKMSSTKAYDCSYHQHLSAVQIEDLTPQQLREEIHRLNAIEHTRLADERELVAELILQLSSAPSFNEGLANLTRFLQDWSGCEAVGVRLRCGEDFPYFETRGFPGEFVRLENSLCAYDPDGELLRDSAGNPVLECMCGNVLSGRVDPSKSFFTDGGSFWSNNTTRLLASTTPADRQARTRNRCNGEGYESVALVPLRTDREIMGLLQFNDHRPDRFSSELISHFERIGDILALALAKRQAEEELSQSEEQFRTLAAFAYAMETWRLPDGTFRYVSPSSERVTGYPAEDFLNNPLLIEEIVHPDDLKLFTDHRHQVMANGGKDDRNSGFEFRIVTPDGQVRWLSHSCSAIYDKDGVWQGRRGSYRDVTKSITMKQEKEALEKKIRNLEKQKSLERMAGAIVHHFNNKLHVIQVYLQLAMETLPIHNASRYNMAAALDAAEKASEVSKLMLTYLGQAQGRREPLDLAGILRTHYPALKSVLPSNVELEMDLPTNGPTVDTNEGQIQQISMKLVANACEAIGPKRGTIQLGVKVIPAEEVPVAHRFPRDWEPESLSYARLQVHDNGCGLSTEEIENAFDPFYSTKFTGRGLGLPVVQGLTQAHKGVVAVESSPGVGSTFSVFLPISLENAVGGHVLEPETDDGVIPLSGGKVLVVDDDEVVLEINSRMVSMLGYEVLQARDGAEGIEMFRRHKEEILFVLSDFAMPRKNGLEMASSLREMVPDIPIILASGYSEDLVMGGADEEYPKYFLGKPFTLQELRDIVAVALFSGTDGFEDV</sequence>
<evidence type="ECO:0000313" key="9">
    <source>
        <dbReference type="EMBL" id="SHO51343.1"/>
    </source>
</evidence>
<dbReference type="PANTHER" id="PTHR43065">
    <property type="entry name" value="SENSOR HISTIDINE KINASE"/>
    <property type="match status" value="1"/>
</dbReference>
<evidence type="ECO:0000259" key="5">
    <source>
        <dbReference type="PROSITE" id="PS50109"/>
    </source>
</evidence>
<dbReference type="GO" id="GO:0004673">
    <property type="term" value="F:protein histidine kinase activity"/>
    <property type="evidence" value="ECO:0007669"/>
    <property type="project" value="UniProtKB-EC"/>
</dbReference>
<comment type="catalytic activity">
    <reaction evidence="1">
        <text>ATP + protein L-histidine = ADP + protein N-phospho-L-histidine.</text>
        <dbReference type="EC" id="2.7.13.3"/>
    </reaction>
</comment>
<evidence type="ECO:0000259" key="7">
    <source>
        <dbReference type="PROSITE" id="PS50112"/>
    </source>
</evidence>
<feature type="coiled-coil region" evidence="4">
    <location>
        <begin position="380"/>
        <end position="407"/>
    </location>
</feature>
<dbReference type="GO" id="GO:0000160">
    <property type="term" value="P:phosphorelay signal transduction system"/>
    <property type="evidence" value="ECO:0007669"/>
    <property type="project" value="InterPro"/>
</dbReference>
<evidence type="ECO:0000259" key="6">
    <source>
        <dbReference type="PROSITE" id="PS50110"/>
    </source>
</evidence>
<dbReference type="SMART" id="SM00387">
    <property type="entry name" value="HATPase_c"/>
    <property type="match status" value="1"/>
</dbReference>
<dbReference type="Gene3D" id="3.30.450.40">
    <property type="match status" value="1"/>
</dbReference>
<dbReference type="EMBL" id="FRFE01000024">
    <property type="protein sequence ID" value="SHO51343.1"/>
    <property type="molecule type" value="Genomic_DNA"/>
</dbReference>
<keyword evidence="4" id="KW-0175">Coiled coil</keyword>
<dbReference type="NCBIfam" id="TIGR00229">
    <property type="entry name" value="sensory_box"/>
    <property type="match status" value="1"/>
</dbReference>
<dbReference type="PRINTS" id="PR00344">
    <property type="entry name" value="BCTRLSENSOR"/>
</dbReference>
<dbReference type="STRING" id="1121416.SAMN02745220_03968"/>
<evidence type="ECO:0000259" key="8">
    <source>
        <dbReference type="PROSITE" id="PS50113"/>
    </source>
</evidence>
<dbReference type="SUPFAM" id="SSF55785">
    <property type="entry name" value="PYP-like sensor domain (PAS domain)"/>
    <property type="match status" value="1"/>
</dbReference>
<feature type="modified residue" description="4-aspartylphosphate" evidence="3">
    <location>
        <position position="710"/>
    </location>
</feature>
<dbReference type="CDD" id="cd00130">
    <property type="entry name" value="PAS"/>
    <property type="match status" value="1"/>
</dbReference>
<keyword evidence="10" id="KW-1185">Reference proteome</keyword>
<feature type="domain" description="Histidine kinase" evidence="5">
    <location>
        <begin position="409"/>
        <end position="635"/>
    </location>
</feature>
<dbReference type="InterPro" id="IPR013655">
    <property type="entry name" value="PAS_fold_3"/>
</dbReference>
<dbReference type="Pfam" id="PF08447">
    <property type="entry name" value="PAS_3"/>
    <property type="match status" value="1"/>
</dbReference>
<organism evidence="9 10">
    <name type="scientific">Desulfopila aestuarii DSM 18488</name>
    <dbReference type="NCBI Taxonomy" id="1121416"/>
    <lineage>
        <taxon>Bacteria</taxon>
        <taxon>Pseudomonadati</taxon>
        <taxon>Thermodesulfobacteriota</taxon>
        <taxon>Desulfobulbia</taxon>
        <taxon>Desulfobulbales</taxon>
        <taxon>Desulfocapsaceae</taxon>
        <taxon>Desulfopila</taxon>
    </lineage>
</organism>
<dbReference type="PROSITE" id="PS50109">
    <property type="entry name" value="HIS_KIN"/>
    <property type="match status" value="1"/>
</dbReference>
<dbReference type="Gene3D" id="3.30.450.20">
    <property type="entry name" value="PAS domain"/>
    <property type="match status" value="1"/>
</dbReference>
<evidence type="ECO:0000256" key="1">
    <source>
        <dbReference type="ARBA" id="ARBA00000085"/>
    </source>
</evidence>
<dbReference type="InterPro" id="IPR005467">
    <property type="entry name" value="His_kinase_dom"/>
</dbReference>
<feature type="domain" description="PAC" evidence="8">
    <location>
        <begin position="337"/>
        <end position="389"/>
    </location>
</feature>
<dbReference type="InterPro" id="IPR000014">
    <property type="entry name" value="PAS"/>
</dbReference>
<dbReference type="Gene3D" id="3.40.50.2300">
    <property type="match status" value="1"/>
</dbReference>
<dbReference type="InterPro" id="IPR035965">
    <property type="entry name" value="PAS-like_dom_sf"/>
</dbReference>
<dbReference type="InterPro" id="IPR004358">
    <property type="entry name" value="Sig_transdc_His_kin-like_C"/>
</dbReference>
<feature type="domain" description="PAS" evidence="7">
    <location>
        <begin position="279"/>
        <end position="330"/>
    </location>
</feature>
<dbReference type="InterPro" id="IPR036890">
    <property type="entry name" value="HATPase_C_sf"/>
</dbReference>
<accession>A0A1M7YFF3</accession>
<protein>
    <recommendedName>
        <fullName evidence="2">histidine kinase</fullName>
        <ecNumber evidence="2">2.7.13.3</ecNumber>
    </recommendedName>
</protein>
<dbReference type="PANTHER" id="PTHR43065:SF42">
    <property type="entry name" value="TWO-COMPONENT SENSOR PPRA"/>
    <property type="match status" value="1"/>
</dbReference>
<feature type="domain" description="Response regulatory" evidence="6">
    <location>
        <begin position="659"/>
        <end position="775"/>
    </location>
</feature>
<keyword evidence="3" id="KW-0597">Phosphoprotein</keyword>
<evidence type="ECO:0000256" key="4">
    <source>
        <dbReference type="SAM" id="Coils"/>
    </source>
</evidence>
<dbReference type="PROSITE" id="PS50113">
    <property type="entry name" value="PAC"/>
    <property type="match status" value="1"/>
</dbReference>
<dbReference type="SUPFAM" id="SSF52172">
    <property type="entry name" value="CheY-like"/>
    <property type="match status" value="1"/>
</dbReference>
<dbReference type="Gene3D" id="1.10.287.130">
    <property type="match status" value="1"/>
</dbReference>
<dbReference type="EC" id="2.7.13.3" evidence="2"/>
<proteinExistence type="predicted"/>
<dbReference type="Proteomes" id="UP000184603">
    <property type="component" value="Unassembled WGS sequence"/>
</dbReference>
<dbReference type="InterPro" id="IPR000700">
    <property type="entry name" value="PAS-assoc_C"/>
</dbReference>
<evidence type="ECO:0000313" key="10">
    <source>
        <dbReference type="Proteomes" id="UP000184603"/>
    </source>
</evidence>
<evidence type="ECO:0000256" key="3">
    <source>
        <dbReference type="PROSITE-ProRule" id="PRU00169"/>
    </source>
</evidence>
<dbReference type="AlphaFoldDB" id="A0A1M7YFF3"/>
<dbReference type="SUPFAM" id="SSF55874">
    <property type="entry name" value="ATPase domain of HSP90 chaperone/DNA topoisomerase II/histidine kinase"/>
    <property type="match status" value="1"/>
</dbReference>
<reference evidence="9 10" key="1">
    <citation type="submission" date="2016-12" db="EMBL/GenBank/DDBJ databases">
        <authorList>
            <person name="Song W.-J."/>
            <person name="Kurnit D.M."/>
        </authorList>
    </citation>
    <scope>NUCLEOTIDE SEQUENCE [LARGE SCALE GENOMIC DNA]</scope>
    <source>
        <strain evidence="9 10">DSM 18488</strain>
    </source>
</reference>
<dbReference type="InterPro" id="IPR029016">
    <property type="entry name" value="GAF-like_dom_sf"/>
</dbReference>
<name>A0A1M7YFF3_9BACT</name>
<gene>
    <name evidence="9" type="ORF">SAMN02745220_03968</name>
</gene>
<dbReference type="SUPFAM" id="SSF55781">
    <property type="entry name" value="GAF domain-like"/>
    <property type="match status" value="1"/>
</dbReference>
<dbReference type="InterPro" id="IPR001789">
    <property type="entry name" value="Sig_transdc_resp-reg_receiver"/>
</dbReference>
<dbReference type="InterPro" id="IPR003594">
    <property type="entry name" value="HATPase_dom"/>
</dbReference>
<dbReference type="Gene3D" id="3.30.565.10">
    <property type="entry name" value="Histidine kinase-like ATPase, C-terminal domain"/>
    <property type="match status" value="1"/>
</dbReference>
<dbReference type="SMART" id="SM00091">
    <property type="entry name" value="PAS"/>
    <property type="match status" value="1"/>
</dbReference>
<dbReference type="PROSITE" id="PS50112">
    <property type="entry name" value="PAS"/>
    <property type="match status" value="1"/>
</dbReference>